<reference evidence="2" key="1">
    <citation type="submission" date="2023-10" db="EMBL/GenBank/DDBJ databases">
        <authorList>
            <person name="Chen Y."/>
            <person name="Shah S."/>
            <person name="Dougan E. K."/>
            <person name="Thang M."/>
            <person name="Chan C."/>
        </authorList>
    </citation>
    <scope>NUCLEOTIDE SEQUENCE [LARGE SCALE GENOMIC DNA]</scope>
</reference>
<feature type="compositionally biased region" description="Pro residues" evidence="1">
    <location>
        <begin position="40"/>
        <end position="56"/>
    </location>
</feature>
<feature type="compositionally biased region" description="Polar residues" evidence="1">
    <location>
        <begin position="1635"/>
        <end position="1649"/>
    </location>
</feature>
<evidence type="ECO:0000313" key="3">
    <source>
        <dbReference type="Proteomes" id="UP001189429"/>
    </source>
</evidence>
<accession>A0ABN9TJR9</accession>
<protein>
    <submittedName>
        <fullName evidence="2">Uncharacterized protein</fullName>
    </submittedName>
</protein>
<feature type="compositionally biased region" description="Pro residues" evidence="1">
    <location>
        <begin position="286"/>
        <end position="295"/>
    </location>
</feature>
<feature type="region of interest" description="Disordered" evidence="1">
    <location>
        <begin position="1562"/>
        <end position="1655"/>
    </location>
</feature>
<feature type="compositionally biased region" description="Pro residues" evidence="1">
    <location>
        <begin position="262"/>
        <end position="272"/>
    </location>
</feature>
<feature type="compositionally biased region" description="Low complexity" evidence="1">
    <location>
        <begin position="23"/>
        <end position="39"/>
    </location>
</feature>
<gene>
    <name evidence="2" type="ORF">PCOR1329_LOCUS39777</name>
</gene>
<proteinExistence type="predicted"/>
<organism evidence="2 3">
    <name type="scientific">Prorocentrum cordatum</name>
    <dbReference type="NCBI Taxonomy" id="2364126"/>
    <lineage>
        <taxon>Eukaryota</taxon>
        <taxon>Sar</taxon>
        <taxon>Alveolata</taxon>
        <taxon>Dinophyceae</taxon>
        <taxon>Prorocentrales</taxon>
        <taxon>Prorocentraceae</taxon>
        <taxon>Prorocentrum</taxon>
    </lineage>
</organism>
<feature type="region of interest" description="Disordered" evidence="1">
    <location>
        <begin position="257"/>
        <end position="340"/>
    </location>
</feature>
<keyword evidence="3" id="KW-1185">Reference proteome</keyword>
<feature type="compositionally biased region" description="Low complexity" evidence="1">
    <location>
        <begin position="319"/>
        <end position="337"/>
    </location>
</feature>
<feature type="compositionally biased region" description="Basic and acidic residues" evidence="1">
    <location>
        <begin position="1568"/>
        <end position="1579"/>
    </location>
</feature>
<feature type="compositionally biased region" description="Low complexity" evidence="1">
    <location>
        <begin position="273"/>
        <end position="285"/>
    </location>
</feature>
<evidence type="ECO:0000256" key="1">
    <source>
        <dbReference type="SAM" id="MobiDB-lite"/>
    </source>
</evidence>
<evidence type="ECO:0000313" key="2">
    <source>
        <dbReference type="EMBL" id="CAK0846217.1"/>
    </source>
</evidence>
<sequence>ERLLCCCSPVEHQAQEPGPQPRAPALLRGAAARPAAKPGGEPPAPAPAGHPGPAPAPTHGVPEATRPRAPAALGPGGAGAVRGAEGSGADAAPRKRVSQRSTPLSPAPHFGKAVAGRTSSRTLEPAPPASREGQAPEGTARERPSGNRNVPSDYGWLEDALKRLQLCEGGSLEAVDTQTGERLTPIFFTIGACPNVLCGKQAIMYSASEAGRAGGLELPSPGACETALGCGNPGHCFVDRGPAGAAGPWRSARGLALATPAGPSPARAPPPSCWWSPRAAGGAPRPAGPQPPPYHAWPTRVGRAPGWARLRPSGRTTRRGPVGCPAPGPAARSGPGADPLLLQTRQASTGRHADWVEWSREAAAAARAPRRRHSLPAAPPRLASTWSPSLSLDTAAPEELACLRRISELRRSRERLGRLRASADAQDQTLNLHTRGPHKNSPGRSKQFYQLFADALLEGRVIRGWRFGLTRVPCDTSATSVPRACITREGKASDGSVLYLVLLWMEGAAGAALWSRCADTRDDWRDDAGKSCSEYAALDGYNDAGANPKIEALHGRCADTRDDWEDDAGKSCSEYAALDGYNDAGRTHLSPYLRGTVDLQMAHLLLIASLVGVRGASGLASADNLQLVLQARQNSHRQLLTRRQRAQGGASSTRCADTRDDWEDDAGKSCSEYAALDGYNDAGANPKIEALHGRCADTRDDWEDDAGKSCSEYAALDGYNDAGRTHLSPYLRGTVDLQMAHLLWIASLVGVRGASGLASADKLQLVLQARQNSHRQLLTRRQRAQGGASSTRCADTRDDWEDDAGKSCSEYAALDGYNDAGRGSRAWTQAQRYQAGMKMTLGRVRKVYRKEIRTQAQDIEEFAKEVEWGAYLLMELRRLVEHDKPEYAGVRLAWDETQELVNLRAIRDATQKSQTGSSWEVCVSNLMFFWGNRSGAQFYEVVTPPLPLLCNGADHLNAALREHPLVKPIMEFQAWLETLTSFFFRLREADAHPANSRLHARWRNEDTNALNSPSLDSMVKFMNHQTNLVCVSAVDLVGMKVINDMYASVRFFKMGGHYLRMVAAVRVYLQGNDREHVVWNRSPSAQQVTEARACAEELVAFLIDTWDGDVSTPAGRAARARCSETVRRCFTRTLFGPMWRSSAAIVIYDIGQFQSMDQLVEETGTAIREILMRHMPSEPALSKWTKLMPCAKFCWQTGVHGLLHELIKIAGRGFDYPQGAGPVGIGDASADPDVELTWHQLAGSRLRRTLVLTSSFESRFHMHLICVAVQPCRLLHQHFLKLANRLVEIFKKLHWKLLSIGDPQLPADRRDSVISTLKEPEPDVQGAGQEVIPPHDFGMRDMNFSTLALPSTASRRLQRSVDFEPYVPEDTPVHPDVLNNFYNGLHPFDKKRTMTGAQLEWWRKSEKIAGARPLPKHVDYGCECGELCRTNTETGILQYQGRLISAILKLGKDFAPSRKLAKVALADIVSAAEVYPIAAGADLPTPKVYFYAMVSGLGRLSTDDELINFFELQCEGHDASADQPQRELDPFDLYLADMFDDGPLGEERRSMVQILLGAMAEAAAQPEKQPDGAQVHRESPATAAKPLSGLSGPLGPEPSPSPWAGLSLSGALSGKAQGPSGGSKKHKASSSAGATTESQRQGVPPQSSTDAHDQLYGDRECIEQRFPDRSGQERYEICERSYGQGRVRVNIWGPGGERMLTRHPVINPRQVETAVAKYAAGVLKHGILSTFRGALMGVKAKETDSNKKPVTLGSSGGPPVVWVIAGGSLTAAIYVAERMGPDNKFIVHLRTNGLEIYLWHEDTPHGVLAWIKDSEGRG</sequence>
<dbReference type="Proteomes" id="UP001189429">
    <property type="component" value="Unassembled WGS sequence"/>
</dbReference>
<dbReference type="EMBL" id="CAUYUJ010014804">
    <property type="protein sequence ID" value="CAK0846217.1"/>
    <property type="molecule type" value="Genomic_DNA"/>
</dbReference>
<feature type="non-terminal residue" evidence="2">
    <location>
        <position position="1"/>
    </location>
</feature>
<comment type="caution">
    <text evidence="2">The sequence shown here is derived from an EMBL/GenBank/DDBJ whole genome shotgun (WGS) entry which is preliminary data.</text>
</comment>
<feature type="region of interest" description="Disordered" evidence="1">
    <location>
        <begin position="1"/>
        <end position="153"/>
    </location>
</feature>
<name>A0ABN9TJR9_9DINO</name>